<reference evidence="2" key="2">
    <citation type="submission" date="2015-01" db="EMBL/GenBank/DDBJ databases">
        <title>Evolutionary Origins and Diversification of the Mycorrhizal Mutualists.</title>
        <authorList>
            <consortium name="DOE Joint Genome Institute"/>
            <consortium name="Mycorrhizal Genomics Consortium"/>
            <person name="Kohler A."/>
            <person name="Kuo A."/>
            <person name="Nagy L.G."/>
            <person name="Floudas D."/>
            <person name="Copeland A."/>
            <person name="Barry K.W."/>
            <person name="Cichocki N."/>
            <person name="Veneault-Fourrey C."/>
            <person name="LaButti K."/>
            <person name="Lindquist E.A."/>
            <person name="Lipzen A."/>
            <person name="Lundell T."/>
            <person name="Morin E."/>
            <person name="Murat C."/>
            <person name="Riley R."/>
            <person name="Ohm R."/>
            <person name="Sun H."/>
            <person name="Tunlid A."/>
            <person name="Henrissat B."/>
            <person name="Grigoriev I.V."/>
            <person name="Hibbett D.S."/>
            <person name="Martin F."/>
        </authorList>
    </citation>
    <scope>NUCLEOTIDE SEQUENCE [LARGE SCALE GENOMIC DNA]</scope>
    <source>
        <strain evidence="2">UH-Slu-Lm8-n1</strain>
    </source>
</reference>
<sequence>MPMRIGILASAVLEADMSSVSKALPEVSPSLHRKRLHVENWLRPLAAWVETCRRQGANYVTFALIIVIHHTVDVVEALILQTAGWSRSYLSLW</sequence>
<dbReference type="Proteomes" id="UP000054485">
    <property type="component" value="Unassembled WGS sequence"/>
</dbReference>
<name>A0A0D0B3H0_9AGAM</name>
<dbReference type="EMBL" id="KN835283">
    <property type="protein sequence ID" value="KIK40992.1"/>
    <property type="molecule type" value="Genomic_DNA"/>
</dbReference>
<protein>
    <submittedName>
        <fullName evidence="1">Uncharacterized protein</fullName>
    </submittedName>
</protein>
<dbReference type="InParanoid" id="A0A0D0B3H0"/>
<dbReference type="AlphaFoldDB" id="A0A0D0B3H0"/>
<organism evidence="1 2">
    <name type="scientific">Suillus luteus UH-Slu-Lm8-n1</name>
    <dbReference type="NCBI Taxonomy" id="930992"/>
    <lineage>
        <taxon>Eukaryota</taxon>
        <taxon>Fungi</taxon>
        <taxon>Dikarya</taxon>
        <taxon>Basidiomycota</taxon>
        <taxon>Agaricomycotina</taxon>
        <taxon>Agaricomycetes</taxon>
        <taxon>Agaricomycetidae</taxon>
        <taxon>Boletales</taxon>
        <taxon>Suillineae</taxon>
        <taxon>Suillaceae</taxon>
        <taxon>Suillus</taxon>
    </lineage>
</organism>
<gene>
    <name evidence="1" type="ORF">CY34DRAFT_13341</name>
</gene>
<keyword evidence="2" id="KW-1185">Reference proteome</keyword>
<proteinExistence type="predicted"/>
<accession>A0A0D0B3H0</accession>
<reference evidence="1 2" key="1">
    <citation type="submission" date="2014-04" db="EMBL/GenBank/DDBJ databases">
        <authorList>
            <consortium name="DOE Joint Genome Institute"/>
            <person name="Kuo A."/>
            <person name="Ruytinx J."/>
            <person name="Rineau F."/>
            <person name="Colpaert J."/>
            <person name="Kohler A."/>
            <person name="Nagy L.G."/>
            <person name="Floudas D."/>
            <person name="Copeland A."/>
            <person name="Barry K.W."/>
            <person name="Cichocki N."/>
            <person name="Veneault-Fourrey C."/>
            <person name="LaButti K."/>
            <person name="Lindquist E.A."/>
            <person name="Lipzen A."/>
            <person name="Lundell T."/>
            <person name="Morin E."/>
            <person name="Murat C."/>
            <person name="Sun H."/>
            <person name="Tunlid A."/>
            <person name="Henrissat B."/>
            <person name="Grigoriev I.V."/>
            <person name="Hibbett D.S."/>
            <person name="Martin F."/>
            <person name="Nordberg H.P."/>
            <person name="Cantor M.N."/>
            <person name="Hua S.X."/>
        </authorList>
    </citation>
    <scope>NUCLEOTIDE SEQUENCE [LARGE SCALE GENOMIC DNA]</scope>
    <source>
        <strain evidence="1 2">UH-Slu-Lm8-n1</strain>
    </source>
</reference>
<evidence type="ECO:0000313" key="2">
    <source>
        <dbReference type="Proteomes" id="UP000054485"/>
    </source>
</evidence>
<evidence type="ECO:0000313" key="1">
    <source>
        <dbReference type="EMBL" id="KIK40992.1"/>
    </source>
</evidence>
<dbReference type="HOGENOM" id="CLU_2401122_0_0_1"/>